<sequence length="65" mass="6919">QVVGFARIPLFAVETPGTLASPTTKVDGIGLASQRNAVKHLFVAKLAESFGITRVAESLCDLRYS</sequence>
<dbReference type="AlphaFoldDB" id="M5RRJ1"/>
<dbReference type="EMBL" id="ANOG01000189">
    <property type="protein sequence ID" value="EMI21811.1"/>
    <property type="molecule type" value="Genomic_DNA"/>
</dbReference>
<evidence type="ECO:0000313" key="2">
    <source>
        <dbReference type="Proteomes" id="UP000011991"/>
    </source>
</evidence>
<proteinExistence type="predicted"/>
<evidence type="ECO:0000313" key="1">
    <source>
        <dbReference type="EMBL" id="EMI21811.1"/>
    </source>
</evidence>
<protein>
    <submittedName>
        <fullName evidence="1">Uncharacterized protein</fullName>
    </submittedName>
</protein>
<gene>
    <name evidence="1" type="ORF">RMSM_01266</name>
</gene>
<organism evidence="1 2">
    <name type="scientific">Rhodopirellula maiorica SM1</name>
    <dbReference type="NCBI Taxonomy" id="1265738"/>
    <lineage>
        <taxon>Bacteria</taxon>
        <taxon>Pseudomonadati</taxon>
        <taxon>Planctomycetota</taxon>
        <taxon>Planctomycetia</taxon>
        <taxon>Pirellulales</taxon>
        <taxon>Pirellulaceae</taxon>
        <taxon>Novipirellula</taxon>
    </lineage>
</organism>
<keyword evidence="2" id="KW-1185">Reference proteome</keyword>
<name>M5RRJ1_9BACT</name>
<dbReference type="Proteomes" id="UP000011991">
    <property type="component" value="Unassembled WGS sequence"/>
</dbReference>
<feature type="non-terminal residue" evidence="1">
    <location>
        <position position="1"/>
    </location>
</feature>
<comment type="caution">
    <text evidence="1">The sequence shown here is derived from an EMBL/GenBank/DDBJ whole genome shotgun (WGS) entry which is preliminary data.</text>
</comment>
<accession>M5RRJ1</accession>
<dbReference type="RefSeq" id="WP_008692900.1">
    <property type="nucleotide sequence ID" value="NZ_ANOG01000189.1"/>
</dbReference>
<reference evidence="1 2" key="1">
    <citation type="journal article" date="2013" name="Mar. Genomics">
        <title>Expression of sulfatases in Rhodopirellula baltica and the diversity of sulfatases in the genus Rhodopirellula.</title>
        <authorList>
            <person name="Wegner C.E."/>
            <person name="Richter-Heitmann T."/>
            <person name="Klindworth A."/>
            <person name="Klockow C."/>
            <person name="Richter M."/>
            <person name="Achstetter T."/>
            <person name="Glockner F.O."/>
            <person name="Harder J."/>
        </authorList>
    </citation>
    <scope>NUCLEOTIDE SEQUENCE [LARGE SCALE GENOMIC DNA]</scope>
    <source>
        <strain evidence="1 2">SM1</strain>
    </source>
</reference>